<accession>A0ABS6SM57</accession>
<sequence length="213" mass="22784">MTDNTKDPQSITDVVEGLSELAETENEVSLGDVLDKFGDRSFAPVMMILALLELTPVGVIPGVPSILALCIILIAVQLLIGREHIWVPDWIESRSVTSRKLEKSTDKLGGPAETLDNLAKGRLQFLAEGPALQVAAAIIILLALAVPPLELLPWASAGPMIANAIICLAMMVRDGLAMLLAWVLAAAAMVGLGFYYFGSEGAGERYLPFEMRA</sequence>
<dbReference type="PANTHER" id="PTHR41795">
    <property type="entry name" value="EXOPOLYSACCHARIDE SYNTHESIS PROTEIN"/>
    <property type="match status" value="1"/>
</dbReference>
<dbReference type="Proteomes" id="UP000699975">
    <property type="component" value="Unassembled WGS sequence"/>
</dbReference>
<dbReference type="EMBL" id="JAGSPB010000002">
    <property type="protein sequence ID" value="MBV7265926.1"/>
    <property type="molecule type" value="Genomic_DNA"/>
</dbReference>
<evidence type="ECO:0000313" key="3">
    <source>
        <dbReference type="Proteomes" id="UP000699975"/>
    </source>
</evidence>
<protein>
    <submittedName>
        <fullName evidence="2">Exopolysaccharide biosynthesis protein</fullName>
    </submittedName>
</protein>
<dbReference type="PIRSF" id="PIRSF033239">
    <property type="entry name" value="ExoD"/>
    <property type="match status" value="1"/>
</dbReference>
<dbReference type="PANTHER" id="PTHR41795:SF1">
    <property type="entry name" value="EXOPOLYSACCHARIDE SYNTHESIS PROTEIN"/>
    <property type="match status" value="1"/>
</dbReference>
<dbReference type="Pfam" id="PF06055">
    <property type="entry name" value="ExoD"/>
    <property type="match status" value="1"/>
</dbReference>
<gene>
    <name evidence="2" type="ORF">KCG45_07020</name>
</gene>
<keyword evidence="1" id="KW-1133">Transmembrane helix</keyword>
<feature type="transmembrane region" description="Helical" evidence="1">
    <location>
        <begin position="179"/>
        <end position="198"/>
    </location>
</feature>
<evidence type="ECO:0000256" key="1">
    <source>
        <dbReference type="SAM" id="Phobius"/>
    </source>
</evidence>
<dbReference type="RefSeq" id="WP_218316518.1">
    <property type="nucleotide sequence ID" value="NZ_JAGSPB010000002.1"/>
</dbReference>
<comment type="caution">
    <text evidence="2">The sequence shown here is derived from an EMBL/GenBank/DDBJ whole genome shotgun (WGS) entry which is preliminary data.</text>
</comment>
<keyword evidence="1" id="KW-0472">Membrane</keyword>
<dbReference type="InterPro" id="IPR010331">
    <property type="entry name" value="ExoD"/>
</dbReference>
<reference evidence="2 3" key="1">
    <citation type="submission" date="2021-04" db="EMBL/GenBank/DDBJ databases">
        <authorList>
            <person name="Pira H."/>
            <person name="Risdian C."/>
            <person name="Wink J."/>
        </authorList>
    </citation>
    <scope>NUCLEOTIDE SEQUENCE [LARGE SCALE GENOMIC DNA]</scope>
    <source>
        <strain evidence="2 3">WH131</strain>
    </source>
</reference>
<evidence type="ECO:0000313" key="2">
    <source>
        <dbReference type="EMBL" id="MBV7265926.1"/>
    </source>
</evidence>
<keyword evidence="3" id="KW-1185">Reference proteome</keyword>
<organism evidence="2 3">
    <name type="scientific">Erythrobacter ani</name>
    <dbReference type="NCBI Taxonomy" id="2827235"/>
    <lineage>
        <taxon>Bacteria</taxon>
        <taxon>Pseudomonadati</taxon>
        <taxon>Pseudomonadota</taxon>
        <taxon>Alphaproteobacteria</taxon>
        <taxon>Sphingomonadales</taxon>
        <taxon>Erythrobacteraceae</taxon>
        <taxon>Erythrobacter/Porphyrobacter group</taxon>
        <taxon>Erythrobacter</taxon>
    </lineage>
</organism>
<proteinExistence type="predicted"/>
<keyword evidence="1" id="KW-0812">Transmembrane</keyword>
<name>A0ABS6SM57_9SPHN</name>
<feature type="transmembrane region" description="Helical" evidence="1">
    <location>
        <begin position="125"/>
        <end position="145"/>
    </location>
</feature>
<feature type="transmembrane region" description="Helical" evidence="1">
    <location>
        <begin position="59"/>
        <end position="80"/>
    </location>
</feature>